<name>D5RQW7_9PROT</name>
<dbReference type="HOGENOM" id="CLU_2248088_0_0_5"/>
<accession>D5RQW7</accession>
<evidence type="ECO:0000313" key="2">
    <source>
        <dbReference type="Proteomes" id="UP000005324"/>
    </source>
</evidence>
<proteinExistence type="predicted"/>
<evidence type="ECO:0000313" key="1">
    <source>
        <dbReference type="EMBL" id="EFH10367.1"/>
    </source>
</evidence>
<dbReference type="Proteomes" id="UP000005324">
    <property type="component" value="Unassembled WGS sequence"/>
</dbReference>
<comment type="caution">
    <text evidence="1">The sequence shown here is derived from an EMBL/GenBank/DDBJ whole genome shotgun (WGS) entry which is preliminary data.</text>
</comment>
<organism evidence="1 2">
    <name type="scientific">Pseudoroseomonas cervicalis ATCC 49957</name>
    <dbReference type="NCBI Taxonomy" id="525371"/>
    <lineage>
        <taxon>Bacteria</taxon>
        <taxon>Pseudomonadati</taxon>
        <taxon>Pseudomonadota</taxon>
        <taxon>Alphaproteobacteria</taxon>
        <taxon>Acetobacterales</taxon>
        <taxon>Roseomonadaceae</taxon>
        <taxon>Roseomonas</taxon>
    </lineage>
</organism>
<gene>
    <name evidence="1" type="ORF">HMPREF0731_3479</name>
</gene>
<keyword evidence="2" id="KW-1185">Reference proteome</keyword>
<dbReference type="AlphaFoldDB" id="D5RQW7"/>
<reference evidence="1 2" key="1">
    <citation type="submission" date="2010-04" db="EMBL/GenBank/DDBJ databases">
        <authorList>
            <person name="Qin X."/>
            <person name="Bachman B."/>
            <person name="Battles P."/>
            <person name="Bell A."/>
            <person name="Bess C."/>
            <person name="Bickham C."/>
            <person name="Chaboub L."/>
            <person name="Chen D."/>
            <person name="Coyle M."/>
            <person name="Deiros D.R."/>
            <person name="Dinh H."/>
            <person name="Forbes L."/>
            <person name="Fowler G."/>
            <person name="Francisco L."/>
            <person name="Fu Q."/>
            <person name="Gubbala S."/>
            <person name="Hale W."/>
            <person name="Han Y."/>
            <person name="Hemphill L."/>
            <person name="Highlander S.K."/>
            <person name="Hirani K."/>
            <person name="Hogues M."/>
            <person name="Jackson L."/>
            <person name="Jakkamsetti A."/>
            <person name="Javaid M."/>
            <person name="Jiang H."/>
            <person name="Korchina V."/>
            <person name="Kovar C."/>
            <person name="Lara F."/>
            <person name="Lee S."/>
            <person name="Mata R."/>
            <person name="Mathew T."/>
            <person name="Moen C."/>
            <person name="Morales K."/>
            <person name="Munidasa M."/>
            <person name="Nazareth L."/>
            <person name="Ngo R."/>
            <person name="Nguyen L."/>
            <person name="Okwuonu G."/>
            <person name="Ongeri F."/>
            <person name="Patil S."/>
            <person name="Petrosino J."/>
            <person name="Pham C."/>
            <person name="Pham P."/>
            <person name="Pu L.-L."/>
            <person name="Puazo M."/>
            <person name="Raj R."/>
            <person name="Reid J."/>
            <person name="Rouhana J."/>
            <person name="Saada N."/>
            <person name="Shang Y."/>
            <person name="Simmons D."/>
            <person name="Thornton R."/>
            <person name="Warren J."/>
            <person name="Weissenberger G."/>
            <person name="Zhang J."/>
            <person name="Zhang L."/>
            <person name="Zhou C."/>
            <person name="Zhu D."/>
            <person name="Muzny D."/>
            <person name="Worley K."/>
            <person name="Gibbs R."/>
        </authorList>
    </citation>
    <scope>NUCLEOTIDE SEQUENCE [LARGE SCALE GENOMIC DNA]</scope>
    <source>
        <strain evidence="1 2">ATCC 49957</strain>
    </source>
</reference>
<protein>
    <submittedName>
        <fullName evidence="1">Uncharacterized protein</fullName>
    </submittedName>
</protein>
<sequence length="104" mass="11595">MVCGQAQKCVRWRDDAEALFRHLQSREGKRLARADPSRFERGDVATLRKLEGRLRSAEREFAVFIVQLGLSRALAEGEHLELLAATETYLAETAGLLLGVIASQ</sequence>
<dbReference type="EMBL" id="ADVL01000677">
    <property type="protein sequence ID" value="EFH10367.1"/>
    <property type="molecule type" value="Genomic_DNA"/>
</dbReference>